<gene>
    <name evidence="2" type="ORF">ACFSB2_07675</name>
</gene>
<accession>A0ABW4JFZ3</accession>
<sequence length="108" mass="12386">MGEIAQTPKPPYYAVIFTSERTDGNNGYAKMAEEMVKIASVQPGFLGVESARESVGITVSYWESLEAIQNWKQNERHIIAQKLGKSDWYLKYKTRVSKVERDYGFEED</sequence>
<feature type="domain" description="ABM" evidence="1">
    <location>
        <begin position="27"/>
        <end position="77"/>
    </location>
</feature>
<evidence type="ECO:0000313" key="3">
    <source>
        <dbReference type="Proteomes" id="UP001597079"/>
    </source>
</evidence>
<protein>
    <submittedName>
        <fullName evidence="2">Antibiotic biosynthesis monooxygenase family protein</fullName>
        <ecNumber evidence="2">1.14.-.-</ecNumber>
    </submittedName>
</protein>
<dbReference type="RefSeq" id="WP_377942450.1">
    <property type="nucleotide sequence ID" value="NZ_JBHUCX010000020.1"/>
</dbReference>
<dbReference type="PANTHER" id="PTHR37811:SF2">
    <property type="entry name" value="ABM DOMAIN-CONTAINING PROTEIN"/>
    <property type="match status" value="1"/>
</dbReference>
<dbReference type="GO" id="GO:0004497">
    <property type="term" value="F:monooxygenase activity"/>
    <property type="evidence" value="ECO:0007669"/>
    <property type="project" value="UniProtKB-KW"/>
</dbReference>
<dbReference type="Proteomes" id="UP001597079">
    <property type="component" value="Unassembled WGS sequence"/>
</dbReference>
<keyword evidence="2" id="KW-0503">Monooxygenase</keyword>
<comment type="caution">
    <text evidence="2">The sequence shown here is derived from an EMBL/GenBank/DDBJ whole genome shotgun (WGS) entry which is preliminary data.</text>
</comment>
<organism evidence="2 3">
    <name type="scientific">Alicyclobacillus fodiniaquatilis</name>
    <dbReference type="NCBI Taxonomy" id="1661150"/>
    <lineage>
        <taxon>Bacteria</taxon>
        <taxon>Bacillati</taxon>
        <taxon>Bacillota</taxon>
        <taxon>Bacilli</taxon>
        <taxon>Bacillales</taxon>
        <taxon>Alicyclobacillaceae</taxon>
        <taxon>Alicyclobacillus</taxon>
    </lineage>
</organism>
<dbReference type="InterPro" id="IPR052936">
    <property type="entry name" value="Jasmonate_Hydroxylase-like"/>
</dbReference>
<keyword evidence="2" id="KW-0560">Oxidoreductase</keyword>
<dbReference type="PANTHER" id="PTHR37811">
    <property type="entry name" value="BLL5343 PROTEIN"/>
    <property type="match status" value="1"/>
</dbReference>
<dbReference type="EMBL" id="JBHUCX010000020">
    <property type="protein sequence ID" value="MFD1674586.1"/>
    <property type="molecule type" value="Genomic_DNA"/>
</dbReference>
<name>A0ABW4JFZ3_9BACL</name>
<dbReference type="InterPro" id="IPR007138">
    <property type="entry name" value="ABM_dom"/>
</dbReference>
<reference evidence="3" key="1">
    <citation type="journal article" date="2019" name="Int. J. Syst. Evol. Microbiol.">
        <title>The Global Catalogue of Microorganisms (GCM) 10K type strain sequencing project: providing services to taxonomists for standard genome sequencing and annotation.</title>
        <authorList>
            <consortium name="The Broad Institute Genomics Platform"/>
            <consortium name="The Broad Institute Genome Sequencing Center for Infectious Disease"/>
            <person name="Wu L."/>
            <person name="Ma J."/>
        </authorList>
    </citation>
    <scope>NUCLEOTIDE SEQUENCE [LARGE SCALE GENOMIC DNA]</scope>
    <source>
        <strain evidence="3">CGMCC 1.12286</strain>
    </source>
</reference>
<dbReference type="EC" id="1.14.-.-" evidence="2"/>
<dbReference type="Gene3D" id="3.30.70.100">
    <property type="match status" value="1"/>
</dbReference>
<proteinExistence type="predicted"/>
<evidence type="ECO:0000313" key="2">
    <source>
        <dbReference type="EMBL" id="MFD1674586.1"/>
    </source>
</evidence>
<dbReference type="Pfam" id="PF03992">
    <property type="entry name" value="ABM"/>
    <property type="match status" value="1"/>
</dbReference>
<dbReference type="InterPro" id="IPR011008">
    <property type="entry name" value="Dimeric_a/b-barrel"/>
</dbReference>
<dbReference type="SUPFAM" id="SSF54909">
    <property type="entry name" value="Dimeric alpha+beta barrel"/>
    <property type="match status" value="1"/>
</dbReference>
<evidence type="ECO:0000259" key="1">
    <source>
        <dbReference type="Pfam" id="PF03992"/>
    </source>
</evidence>
<keyword evidence="3" id="KW-1185">Reference proteome</keyword>